<dbReference type="InterPro" id="IPR004408">
    <property type="entry name" value="Biotin_CoA_COase_ligase"/>
</dbReference>
<dbReference type="PANTHER" id="PTHR12835:SF5">
    <property type="entry name" value="BIOTIN--PROTEIN LIGASE"/>
    <property type="match status" value="1"/>
</dbReference>
<evidence type="ECO:0000313" key="8">
    <source>
        <dbReference type="EMBL" id="KAA2243988.1"/>
    </source>
</evidence>
<reference evidence="8 9" key="1">
    <citation type="submission" date="2019-09" db="EMBL/GenBank/DDBJ databases">
        <title>Salinarimonas rosea gen. nov., sp. nov., a new member of the a-2 subgroup of the Proteobacteria.</title>
        <authorList>
            <person name="Liu J."/>
        </authorList>
    </citation>
    <scope>NUCLEOTIDE SEQUENCE [LARGE SCALE GENOMIC DNA]</scope>
    <source>
        <strain evidence="8 9">BN140002</strain>
    </source>
</reference>
<dbReference type="GO" id="GO:0005524">
    <property type="term" value="F:ATP binding"/>
    <property type="evidence" value="ECO:0007669"/>
    <property type="project" value="UniProtKB-KW"/>
</dbReference>
<reference evidence="8 9" key="2">
    <citation type="submission" date="2019-09" db="EMBL/GenBank/DDBJ databases">
        <authorList>
            <person name="Jin C."/>
        </authorList>
    </citation>
    <scope>NUCLEOTIDE SEQUENCE [LARGE SCALE GENOMIC DNA]</scope>
    <source>
        <strain evidence="8 9">BN140002</strain>
    </source>
</reference>
<proteinExistence type="predicted"/>
<evidence type="ECO:0000259" key="7">
    <source>
        <dbReference type="PROSITE" id="PS51733"/>
    </source>
</evidence>
<dbReference type="Pfam" id="PF02237">
    <property type="entry name" value="BPL_C"/>
    <property type="match status" value="1"/>
</dbReference>
<evidence type="ECO:0000256" key="6">
    <source>
        <dbReference type="ARBA" id="ARBA00047846"/>
    </source>
</evidence>
<gene>
    <name evidence="8" type="ORF">F0L46_01700</name>
</gene>
<evidence type="ECO:0000256" key="5">
    <source>
        <dbReference type="ARBA" id="ARBA00024227"/>
    </source>
</evidence>
<dbReference type="OrthoDB" id="9807064at2"/>
<dbReference type="GO" id="GO:0005737">
    <property type="term" value="C:cytoplasm"/>
    <property type="evidence" value="ECO:0007669"/>
    <property type="project" value="TreeGrafter"/>
</dbReference>
<keyword evidence="9" id="KW-1185">Reference proteome</keyword>
<dbReference type="AlphaFoldDB" id="A0A5B2VZ86"/>
<dbReference type="SUPFAM" id="SSF55681">
    <property type="entry name" value="Class II aaRS and biotin synthetases"/>
    <property type="match status" value="1"/>
</dbReference>
<protein>
    <recommendedName>
        <fullName evidence="5">biotin--[biotin carboxyl-carrier protein] ligase</fullName>
        <ecNumber evidence="5">6.3.4.15</ecNumber>
    </recommendedName>
</protein>
<evidence type="ECO:0000256" key="3">
    <source>
        <dbReference type="ARBA" id="ARBA00022840"/>
    </source>
</evidence>
<keyword evidence="2" id="KW-0547">Nucleotide-binding</keyword>
<dbReference type="CDD" id="cd16442">
    <property type="entry name" value="BPL"/>
    <property type="match status" value="1"/>
</dbReference>
<evidence type="ECO:0000256" key="2">
    <source>
        <dbReference type="ARBA" id="ARBA00022741"/>
    </source>
</evidence>
<dbReference type="Gene3D" id="2.30.30.100">
    <property type="match status" value="1"/>
</dbReference>
<evidence type="ECO:0000313" key="9">
    <source>
        <dbReference type="Proteomes" id="UP000323142"/>
    </source>
</evidence>
<dbReference type="NCBIfam" id="TIGR00121">
    <property type="entry name" value="birA_ligase"/>
    <property type="match status" value="1"/>
</dbReference>
<evidence type="ECO:0000256" key="4">
    <source>
        <dbReference type="ARBA" id="ARBA00023267"/>
    </source>
</evidence>
<feature type="domain" description="BPL/LPL catalytic" evidence="7">
    <location>
        <begin position="1"/>
        <end position="163"/>
    </location>
</feature>
<dbReference type="EMBL" id="VUOA01000005">
    <property type="protein sequence ID" value="KAA2243988.1"/>
    <property type="molecule type" value="Genomic_DNA"/>
</dbReference>
<accession>A0A5B2VZ86</accession>
<dbReference type="EC" id="6.3.4.15" evidence="5"/>
<keyword evidence="4" id="KW-0092">Biotin</keyword>
<comment type="catalytic activity">
    <reaction evidence="6">
        <text>biotin + L-lysyl-[protein] + ATP = N(6)-biotinyl-L-lysyl-[protein] + AMP + diphosphate + H(+)</text>
        <dbReference type="Rhea" id="RHEA:11756"/>
        <dbReference type="Rhea" id="RHEA-COMP:9752"/>
        <dbReference type="Rhea" id="RHEA-COMP:10505"/>
        <dbReference type="ChEBI" id="CHEBI:15378"/>
        <dbReference type="ChEBI" id="CHEBI:29969"/>
        <dbReference type="ChEBI" id="CHEBI:30616"/>
        <dbReference type="ChEBI" id="CHEBI:33019"/>
        <dbReference type="ChEBI" id="CHEBI:57586"/>
        <dbReference type="ChEBI" id="CHEBI:83144"/>
        <dbReference type="ChEBI" id="CHEBI:456215"/>
        <dbReference type="EC" id="6.3.4.15"/>
    </reaction>
</comment>
<comment type="caution">
    <text evidence="8">The sequence shown here is derived from an EMBL/GenBank/DDBJ whole genome shotgun (WGS) entry which is preliminary data.</text>
</comment>
<dbReference type="PROSITE" id="PS51733">
    <property type="entry name" value="BPL_LPL_CATALYTIC"/>
    <property type="match status" value="1"/>
</dbReference>
<dbReference type="SUPFAM" id="SSF50037">
    <property type="entry name" value="C-terminal domain of transcriptional repressors"/>
    <property type="match status" value="1"/>
</dbReference>
<dbReference type="InterPro" id="IPR003142">
    <property type="entry name" value="BPL_C"/>
</dbReference>
<dbReference type="Pfam" id="PF03099">
    <property type="entry name" value="BPL_LplA_LipB"/>
    <property type="match status" value="1"/>
</dbReference>
<dbReference type="Proteomes" id="UP000323142">
    <property type="component" value="Unassembled WGS sequence"/>
</dbReference>
<sequence>MAAARDGDPGRLWFVAGRQLAGRGRQGRVWASPPGNLYSSLLLVDPCALNEAPQLGFVIGLALHDAVTAAMANTSGAGSVTLKWPNDLLVGGAKIAGILLEGRTVGTPGALAVAIGCGVNVTDSPEGTPYPTTHLAAHAPRANRASLFEALSAAMAARLAEWDRGRNFAALRSGWLERAAGLGTEARVRLPGGERHGRFVGLDPHGRLQLETADGLELIDAGDLYFPNLTMQSDVRNDAV</sequence>
<name>A0A5B2VZ86_9HYPH</name>
<evidence type="ECO:0000256" key="1">
    <source>
        <dbReference type="ARBA" id="ARBA00022598"/>
    </source>
</evidence>
<organism evidence="8 9">
    <name type="scientific">Salinarimonas soli</name>
    <dbReference type="NCBI Taxonomy" id="1638099"/>
    <lineage>
        <taxon>Bacteria</taxon>
        <taxon>Pseudomonadati</taxon>
        <taxon>Pseudomonadota</taxon>
        <taxon>Alphaproteobacteria</taxon>
        <taxon>Hyphomicrobiales</taxon>
        <taxon>Salinarimonadaceae</taxon>
        <taxon>Salinarimonas</taxon>
    </lineage>
</organism>
<dbReference type="PANTHER" id="PTHR12835">
    <property type="entry name" value="BIOTIN PROTEIN LIGASE"/>
    <property type="match status" value="1"/>
</dbReference>
<dbReference type="InterPro" id="IPR045864">
    <property type="entry name" value="aa-tRNA-synth_II/BPL/LPL"/>
</dbReference>
<dbReference type="GO" id="GO:0004077">
    <property type="term" value="F:biotin--[biotin carboxyl-carrier protein] ligase activity"/>
    <property type="evidence" value="ECO:0007669"/>
    <property type="project" value="UniProtKB-EC"/>
</dbReference>
<dbReference type="InterPro" id="IPR008988">
    <property type="entry name" value="Transcriptional_repressor_C"/>
</dbReference>
<dbReference type="InterPro" id="IPR004143">
    <property type="entry name" value="BPL_LPL_catalytic"/>
</dbReference>
<keyword evidence="1 8" id="KW-0436">Ligase</keyword>
<keyword evidence="3" id="KW-0067">ATP-binding</keyword>
<dbReference type="Gene3D" id="3.30.930.10">
    <property type="entry name" value="Bira Bifunctional Protein, Domain 2"/>
    <property type="match status" value="1"/>
</dbReference>